<dbReference type="AlphaFoldDB" id="A0A5K3G0M6"/>
<protein>
    <submittedName>
        <fullName evidence="1">Secreted protein</fullName>
    </submittedName>
</protein>
<organism evidence="1">
    <name type="scientific">Mesocestoides corti</name>
    <name type="common">Flatworm</name>
    <dbReference type="NCBI Taxonomy" id="53468"/>
    <lineage>
        <taxon>Eukaryota</taxon>
        <taxon>Metazoa</taxon>
        <taxon>Spiralia</taxon>
        <taxon>Lophotrochozoa</taxon>
        <taxon>Platyhelminthes</taxon>
        <taxon>Cestoda</taxon>
        <taxon>Eucestoda</taxon>
        <taxon>Cyclophyllidea</taxon>
        <taxon>Mesocestoididae</taxon>
        <taxon>Mesocestoides</taxon>
    </lineage>
</organism>
<accession>A0A5K3G0M6</accession>
<proteinExistence type="predicted"/>
<name>A0A5K3G0M6_MESCO</name>
<reference evidence="1" key="1">
    <citation type="submission" date="2019-11" db="UniProtKB">
        <authorList>
            <consortium name="WormBaseParasite"/>
        </authorList>
    </citation>
    <scope>IDENTIFICATION</scope>
</reference>
<dbReference type="WBParaSite" id="MCU_013609-RA">
    <property type="protein sequence ID" value="MCU_013609-RA"/>
    <property type="gene ID" value="MCU_013609"/>
</dbReference>
<evidence type="ECO:0000313" key="1">
    <source>
        <dbReference type="WBParaSite" id="MCU_013609-RA"/>
    </source>
</evidence>
<sequence length="136" mass="15287">MHQCLSRHFCLVGTRSFSVIGSGNGAWEGRILSTTASSLPGRLPVYSLELTNNFVQLALNKCTSHDNEVMSAVIFSPIRITIFRLRMDVQRVSTNRCAISDSRDFFSGIIALPMNPQHPNAWAIYRLLKFYMDVSC</sequence>